<dbReference type="Proteomes" id="UP000611762">
    <property type="component" value="Unassembled WGS sequence"/>
</dbReference>
<name>A0A926HWU6_9FIRM</name>
<accession>A0A926HWU6</accession>
<comment type="subcellular location">
    <subcellularLocation>
        <location evidence="1">Cell membrane</location>
        <topology evidence="1">Multi-pass membrane protein</topology>
    </subcellularLocation>
</comment>
<evidence type="ECO:0000256" key="4">
    <source>
        <dbReference type="ARBA" id="ARBA00022989"/>
    </source>
</evidence>
<feature type="transmembrane region" description="Helical" evidence="6">
    <location>
        <begin position="423"/>
        <end position="442"/>
    </location>
</feature>
<feature type="transmembrane region" description="Helical" evidence="6">
    <location>
        <begin position="113"/>
        <end position="133"/>
    </location>
</feature>
<evidence type="ECO:0000256" key="6">
    <source>
        <dbReference type="SAM" id="Phobius"/>
    </source>
</evidence>
<feature type="transmembrane region" description="Helical" evidence="6">
    <location>
        <begin position="212"/>
        <end position="230"/>
    </location>
</feature>
<gene>
    <name evidence="7" type="ORF">H8698_00065</name>
</gene>
<evidence type="ECO:0000256" key="1">
    <source>
        <dbReference type="ARBA" id="ARBA00004651"/>
    </source>
</evidence>
<evidence type="ECO:0000256" key="3">
    <source>
        <dbReference type="ARBA" id="ARBA00022692"/>
    </source>
</evidence>
<keyword evidence="8" id="KW-1185">Reference proteome</keyword>
<feature type="transmembrane region" description="Helical" evidence="6">
    <location>
        <begin position="172"/>
        <end position="192"/>
    </location>
</feature>
<dbReference type="RefSeq" id="WP_249310454.1">
    <property type="nucleotide sequence ID" value="NZ_JACRSU010000001.1"/>
</dbReference>
<protein>
    <submittedName>
        <fullName evidence="7">Polysaccharide biosynthesis protein</fullName>
    </submittedName>
</protein>
<feature type="transmembrane region" description="Helical" evidence="6">
    <location>
        <begin position="145"/>
        <end position="166"/>
    </location>
</feature>
<dbReference type="Pfam" id="PF13440">
    <property type="entry name" value="Polysacc_synt_3"/>
    <property type="match status" value="1"/>
</dbReference>
<feature type="transmembrane region" description="Helical" evidence="6">
    <location>
        <begin position="78"/>
        <end position="101"/>
    </location>
</feature>
<keyword evidence="3 6" id="KW-0812">Transmembrane</keyword>
<keyword evidence="4 6" id="KW-1133">Transmembrane helix</keyword>
<comment type="caution">
    <text evidence="7">The sequence shown here is derived from an EMBL/GenBank/DDBJ whole genome shotgun (WGS) entry which is preliminary data.</text>
</comment>
<feature type="transmembrane region" description="Helical" evidence="6">
    <location>
        <begin position="7"/>
        <end position="31"/>
    </location>
</feature>
<dbReference type="EMBL" id="JACRSU010000001">
    <property type="protein sequence ID" value="MBC8539374.1"/>
    <property type="molecule type" value="Genomic_DNA"/>
</dbReference>
<dbReference type="GO" id="GO:0005886">
    <property type="term" value="C:plasma membrane"/>
    <property type="evidence" value="ECO:0007669"/>
    <property type="project" value="UniProtKB-SubCell"/>
</dbReference>
<evidence type="ECO:0000256" key="2">
    <source>
        <dbReference type="ARBA" id="ARBA00022475"/>
    </source>
</evidence>
<evidence type="ECO:0000313" key="8">
    <source>
        <dbReference type="Proteomes" id="UP000611762"/>
    </source>
</evidence>
<evidence type="ECO:0000256" key="5">
    <source>
        <dbReference type="ARBA" id="ARBA00023136"/>
    </source>
</evidence>
<feature type="transmembrane region" description="Helical" evidence="6">
    <location>
        <begin position="256"/>
        <end position="274"/>
    </location>
</feature>
<keyword evidence="5 6" id="KW-0472">Membrane</keyword>
<keyword evidence="2" id="KW-1003">Cell membrane</keyword>
<feature type="transmembrane region" description="Helical" evidence="6">
    <location>
        <begin position="448"/>
        <end position="466"/>
    </location>
</feature>
<feature type="transmembrane region" description="Helical" evidence="6">
    <location>
        <begin position="295"/>
        <end position="318"/>
    </location>
</feature>
<evidence type="ECO:0000313" key="7">
    <source>
        <dbReference type="EMBL" id="MBC8539374.1"/>
    </source>
</evidence>
<dbReference type="PANTHER" id="PTHR30250">
    <property type="entry name" value="PST FAMILY PREDICTED COLANIC ACID TRANSPORTER"/>
    <property type="match status" value="1"/>
</dbReference>
<reference evidence="7" key="1">
    <citation type="submission" date="2020-08" db="EMBL/GenBank/DDBJ databases">
        <title>Genome public.</title>
        <authorList>
            <person name="Liu C."/>
            <person name="Sun Q."/>
        </authorList>
    </citation>
    <scope>NUCLEOTIDE SEQUENCE</scope>
    <source>
        <strain evidence="7">H8</strain>
    </source>
</reference>
<sequence>MKVGEEAAWLTVTKVITMLINMVITMFLSRFRTLTEYGTYSQIYLIATIATSIFVLGLPASINYFLNRTEDKICRQEFLSVYFTFGSLLGIIIAILLLVLYPFVVKYFNNNMLFTYKFAVLLLPWISIFNNSADNLFIAYHKTAYLMLYRLLYSIMLLITVVLFALNNGNFYTYMIIYIAVQTIFVIGLYYAAYRMSGKLNILIKKNLIIEILQYCIPLGIAAIVSTLNIELDKLMIGRFYSTDAMAVYTNVSKELPINLLTVAVTTVMLPKMVSLIGKNKKQEAIEAWGVSIELSAVVLCFACMILFVFSDIVINILYSAKYLEGNNIFKVYVITSLVKITSWGIVLNATNNTKLVLKTSVITLLINVVLNFLLLKLFGMIGAAVSTLISEFFGIALKLYYTANVIGYKYKDVIPWKKIGQILFINVLLGVIVYILNMLFSNNIQNLYIRSCICVGMGFIIYFSLMQKKLKMLWLKLNDV</sequence>
<feature type="transmembrane region" description="Helical" evidence="6">
    <location>
        <begin position="330"/>
        <end position="349"/>
    </location>
</feature>
<feature type="transmembrane region" description="Helical" evidence="6">
    <location>
        <begin position="43"/>
        <end position="66"/>
    </location>
</feature>
<dbReference type="InterPro" id="IPR050833">
    <property type="entry name" value="Poly_Biosynth_Transport"/>
</dbReference>
<dbReference type="PANTHER" id="PTHR30250:SF11">
    <property type="entry name" value="O-ANTIGEN TRANSPORTER-RELATED"/>
    <property type="match status" value="1"/>
</dbReference>
<dbReference type="AlphaFoldDB" id="A0A926HWU6"/>
<proteinExistence type="predicted"/>
<organism evidence="7 8">
    <name type="scientific">Congzhengia minquanensis</name>
    <dbReference type="NCBI Taxonomy" id="2763657"/>
    <lineage>
        <taxon>Bacteria</taxon>
        <taxon>Bacillati</taxon>
        <taxon>Bacillota</taxon>
        <taxon>Clostridia</taxon>
        <taxon>Eubacteriales</taxon>
        <taxon>Oscillospiraceae</taxon>
        <taxon>Congzhengia</taxon>
    </lineage>
</organism>